<dbReference type="GO" id="GO:0043235">
    <property type="term" value="C:receptor complex"/>
    <property type="evidence" value="ECO:0007669"/>
    <property type="project" value="TreeGrafter"/>
</dbReference>
<keyword evidence="17 30" id="KW-0675">Receptor</keyword>
<dbReference type="GO" id="GO:0005886">
    <property type="term" value="C:plasma membrane"/>
    <property type="evidence" value="ECO:0007669"/>
    <property type="project" value="UniProtKB-SubCell"/>
</dbReference>
<dbReference type="SUPFAM" id="SSF56112">
    <property type="entry name" value="Protein kinase-like (PK-like)"/>
    <property type="match status" value="1"/>
</dbReference>
<keyword evidence="15" id="KW-0829">Tyrosine-protein kinase</keyword>
<feature type="region of interest" description="Disordered" evidence="25">
    <location>
        <begin position="588"/>
        <end position="608"/>
    </location>
</feature>
<feature type="binding site" evidence="22 24">
    <location>
        <position position="523"/>
    </location>
    <ligand>
        <name>ATP</name>
        <dbReference type="ChEBI" id="CHEBI:30616"/>
    </ligand>
</feature>
<evidence type="ECO:0000256" key="15">
    <source>
        <dbReference type="ARBA" id="ARBA00023137"/>
    </source>
</evidence>
<dbReference type="InterPro" id="IPR001245">
    <property type="entry name" value="Ser-Thr/Tyr_kinase_cat_dom"/>
</dbReference>
<dbReference type="InterPro" id="IPR050122">
    <property type="entry name" value="RTK"/>
</dbReference>
<evidence type="ECO:0000256" key="24">
    <source>
        <dbReference type="PROSITE-ProRule" id="PRU10141"/>
    </source>
</evidence>
<name>A0A2U3VPH4_ODORO</name>
<dbReference type="PROSITE" id="PS00109">
    <property type="entry name" value="PROTEIN_KINASE_TYR"/>
    <property type="match status" value="1"/>
</dbReference>
<dbReference type="PANTHER" id="PTHR24416">
    <property type="entry name" value="TYROSINE-PROTEIN KINASE RECEPTOR"/>
    <property type="match status" value="1"/>
</dbReference>
<comment type="subcellular location">
    <subcellularLocation>
        <location evidence="1">Cell membrane</location>
        <topology evidence="1">Single-pass type I membrane protein</topology>
    </subcellularLocation>
</comment>
<dbReference type="GO" id="GO:0004714">
    <property type="term" value="F:transmembrane receptor protein tyrosine kinase activity"/>
    <property type="evidence" value="ECO:0007669"/>
    <property type="project" value="UniProtKB-EC"/>
</dbReference>
<accession>A0A2U3VPH4</accession>
<sequence length="783" mass="87236">MRELVNIPLVHILTLVAFSGTEKLPKAPVITTPLETVDALVEEVATFMCAVESYPQPEISWTRNKILIKLFDTRYSIRENGQLLTILSVEDSDDGIYCCTANNGVGGAVESCGALQVKMKPKITRPPINVKIIEGLKAVLPCTTMGNPKPSVSWIKGDGALRENSRIAVLESGSLRIHNVQKEDAGHYRCVAKNSLGTAYSKLVKLEVEEESEPEQDTKVFARILRAPESHNVTFGSFVTLRCTATGIPVPTITWIENGNAVSSGSIQESVKDRVIDSRLQLFITKPGLFTCIATNKHGEKLSTAKAAATISIAEWREYCLAVKELFCAKEWLAMEEETYRGLYRSGMHLLSAPDCNKLPSMHWDPMACTRLPYLAFPPMTSSKPSVDIPDLPSSSSSSFSVSPAYSMTVIISIMSSFAIFVLLTVTTLYCCRRRKQWKNKKRESAAVTLTTLPSELLLDRLHPNPMYQRMPLLLNPKLLSLEYPRNNIEYVRDIGEGAFGRVFQARAPGLLPYEPFTMVAVKMLKEEASADMQADFQREAALMAEFDNPNIVKLLGVCAVGKPMCLLFEYMAYGDLNEFLRSMAPQSGGSLSHGDQSGRAQASSPAPPPLSCAEQLCIARQVAAGMAYLSERKFVHRDLATRNCLVGENMVVKIADFGLSRNIYSADYYKANENDAIPIRWMPPESIFYNRYTTESDVWAYGVVLWEIFSYGLQPYYGMAHEEVIYYVRDGHILACPEDCPLELYNLMRLCWSKLPADRPSFASIHRILQRMCDRAEGTVSV</sequence>
<dbReference type="FunFam" id="2.60.40.10:FF:000260">
    <property type="entry name" value="Muscle, skeletal receptor tyrosine protein kinase"/>
    <property type="match status" value="1"/>
</dbReference>
<keyword evidence="11 30" id="KW-0418">Kinase</keyword>
<evidence type="ECO:0000256" key="25">
    <source>
        <dbReference type="SAM" id="MobiDB-lite"/>
    </source>
</evidence>
<evidence type="ECO:0000256" key="21">
    <source>
        <dbReference type="PIRSR" id="PIRSR000615-1"/>
    </source>
</evidence>
<dbReference type="InterPro" id="IPR003598">
    <property type="entry name" value="Ig_sub2"/>
</dbReference>
<dbReference type="SMART" id="SM00409">
    <property type="entry name" value="IG"/>
    <property type="match status" value="3"/>
</dbReference>
<dbReference type="Gene3D" id="1.10.510.10">
    <property type="entry name" value="Transferase(Phosphotransferase) domain 1"/>
    <property type="match status" value="1"/>
</dbReference>
<keyword evidence="3" id="KW-0217">Developmental protein</keyword>
<dbReference type="CDD" id="cd05050">
    <property type="entry name" value="PTKc_Musk"/>
    <property type="match status" value="1"/>
</dbReference>
<evidence type="ECO:0000313" key="30">
    <source>
        <dbReference type="RefSeq" id="XP_004397045.1"/>
    </source>
</evidence>
<evidence type="ECO:0000256" key="18">
    <source>
        <dbReference type="ARBA" id="ARBA00023180"/>
    </source>
</evidence>
<dbReference type="FunFam" id="3.30.200.20:FF:000159">
    <property type="entry name" value="muscle, skeletal receptor tyrosine-protein kinase"/>
    <property type="match status" value="1"/>
</dbReference>
<keyword evidence="29" id="KW-1185">Reference proteome</keyword>
<dbReference type="PANTHER" id="PTHR24416:SF317">
    <property type="entry name" value="MUSCLE, SKELETAL RECEPTOR TYROSINE-PROTEIN KINASE"/>
    <property type="match status" value="1"/>
</dbReference>
<keyword evidence="18" id="KW-0325">Glycoprotein</keyword>
<dbReference type="InterPro" id="IPR008266">
    <property type="entry name" value="Tyr_kinase_AS"/>
</dbReference>
<evidence type="ECO:0000256" key="22">
    <source>
        <dbReference type="PIRSR" id="PIRSR000615-2"/>
    </source>
</evidence>
<feature type="domain" description="Protein kinase" evidence="27">
    <location>
        <begin position="489"/>
        <end position="770"/>
    </location>
</feature>
<feature type="transmembrane region" description="Helical" evidence="26">
    <location>
        <begin position="405"/>
        <end position="432"/>
    </location>
</feature>
<feature type="binding site" evidence="23">
    <location>
        <position position="657"/>
    </location>
    <ligand>
        <name>Mg(2+)</name>
        <dbReference type="ChEBI" id="CHEBI:18420"/>
    </ligand>
</feature>
<dbReference type="GO" id="GO:0005524">
    <property type="term" value="F:ATP binding"/>
    <property type="evidence" value="ECO:0007669"/>
    <property type="project" value="UniProtKB-UniRule"/>
</dbReference>
<dbReference type="InterPro" id="IPR013098">
    <property type="entry name" value="Ig_I-set"/>
</dbReference>
<evidence type="ECO:0000256" key="3">
    <source>
        <dbReference type="ARBA" id="ARBA00022473"/>
    </source>
</evidence>
<dbReference type="PROSITE" id="PS50011">
    <property type="entry name" value="PROTEIN_KINASE_DOM"/>
    <property type="match status" value="1"/>
</dbReference>
<keyword evidence="4" id="KW-1003">Cell membrane</keyword>
<evidence type="ECO:0000256" key="14">
    <source>
        <dbReference type="ARBA" id="ARBA00023136"/>
    </source>
</evidence>
<dbReference type="GO" id="GO:0046872">
    <property type="term" value="F:metal ion binding"/>
    <property type="evidence" value="ECO:0007669"/>
    <property type="project" value="UniProtKB-KW"/>
</dbReference>
<keyword evidence="14 26" id="KW-0472">Membrane</keyword>
<evidence type="ECO:0000259" key="28">
    <source>
        <dbReference type="PROSITE" id="PS50835"/>
    </source>
</evidence>
<evidence type="ECO:0000256" key="8">
    <source>
        <dbReference type="ARBA" id="ARBA00022729"/>
    </source>
</evidence>
<reference evidence="30" key="1">
    <citation type="submission" date="2025-08" db="UniProtKB">
        <authorList>
            <consortium name="RefSeq"/>
        </authorList>
    </citation>
    <scope>IDENTIFICATION</scope>
</reference>
<comment type="catalytic activity">
    <reaction evidence="20">
        <text>L-tyrosyl-[protein] + ATP = O-phospho-L-tyrosyl-[protein] + ADP + H(+)</text>
        <dbReference type="Rhea" id="RHEA:10596"/>
        <dbReference type="Rhea" id="RHEA-COMP:10136"/>
        <dbReference type="Rhea" id="RHEA-COMP:20101"/>
        <dbReference type="ChEBI" id="CHEBI:15378"/>
        <dbReference type="ChEBI" id="CHEBI:30616"/>
        <dbReference type="ChEBI" id="CHEBI:46858"/>
        <dbReference type="ChEBI" id="CHEBI:61978"/>
        <dbReference type="ChEBI" id="CHEBI:456216"/>
        <dbReference type="EC" id="2.7.10.1"/>
    </reaction>
</comment>
<dbReference type="Pfam" id="PF07679">
    <property type="entry name" value="I-set"/>
    <property type="match status" value="2"/>
</dbReference>
<evidence type="ECO:0000256" key="12">
    <source>
        <dbReference type="ARBA" id="ARBA00022840"/>
    </source>
</evidence>
<keyword evidence="9" id="KW-0677">Repeat</keyword>
<dbReference type="GeneID" id="101372258"/>
<evidence type="ECO:0000256" key="1">
    <source>
        <dbReference type="ARBA" id="ARBA00004251"/>
    </source>
</evidence>
<evidence type="ECO:0000256" key="11">
    <source>
        <dbReference type="ARBA" id="ARBA00022777"/>
    </source>
</evidence>
<keyword evidence="23" id="KW-0460">Magnesium</keyword>
<feature type="binding site" evidence="22">
    <location>
        <begin position="496"/>
        <end position="503"/>
    </location>
    <ligand>
        <name>ATP</name>
        <dbReference type="ChEBI" id="CHEBI:30616"/>
    </ligand>
</feature>
<keyword evidence="16" id="KW-1015">Disulfide bond</keyword>
<dbReference type="Gene3D" id="1.10.2000.10">
    <property type="entry name" value="Frizzled cysteine-rich domain"/>
    <property type="match status" value="1"/>
</dbReference>
<feature type="domain" description="Ig-like" evidence="28">
    <location>
        <begin position="214"/>
        <end position="312"/>
    </location>
</feature>
<dbReference type="InterPro" id="IPR036790">
    <property type="entry name" value="Frizzled_dom_sf"/>
</dbReference>
<dbReference type="PIRSF" id="PIRSF000615">
    <property type="entry name" value="TyrPK_CSF1-R"/>
    <property type="match status" value="1"/>
</dbReference>
<protein>
    <recommendedName>
        <fullName evidence="2">receptor protein-tyrosine kinase</fullName>
        <ecNumber evidence="2">2.7.10.1</ecNumber>
    </recommendedName>
</protein>
<dbReference type="GO" id="GO:0007169">
    <property type="term" value="P:cell surface receptor protein tyrosine kinase signaling pathway"/>
    <property type="evidence" value="ECO:0007669"/>
    <property type="project" value="TreeGrafter"/>
</dbReference>
<dbReference type="PROSITE" id="PS00107">
    <property type="entry name" value="PROTEIN_KINASE_ATP"/>
    <property type="match status" value="1"/>
</dbReference>
<dbReference type="SMART" id="SM00219">
    <property type="entry name" value="TyrKc"/>
    <property type="match status" value="1"/>
</dbReference>
<evidence type="ECO:0000256" key="2">
    <source>
        <dbReference type="ARBA" id="ARBA00011902"/>
    </source>
</evidence>
<organism evidence="29 30">
    <name type="scientific">Odobenus rosmarus divergens</name>
    <name type="common">Pacific walrus</name>
    <dbReference type="NCBI Taxonomy" id="9708"/>
    <lineage>
        <taxon>Eukaryota</taxon>
        <taxon>Metazoa</taxon>
        <taxon>Chordata</taxon>
        <taxon>Craniata</taxon>
        <taxon>Vertebrata</taxon>
        <taxon>Euteleostomi</taxon>
        <taxon>Mammalia</taxon>
        <taxon>Eutheria</taxon>
        <taxon>Laurasiatheria</taxon>
        <taxon>Carnivora</taxon>
        <taxon>Caniformia</taxon>
        <taxon>Pinnipedia</taxon>
        <taxon>Odobenidae</taxon>
        <taxon>Odobenus</taxon>
    </lineage>
</organism>
<evidence type="ECO:0000313" key="29">
    <source>
        <dbReference type="Proteomes" id="UP000245340"/>
    </source>
</evidence>
<feature type="binding site" evidence="23">
    <location>
        <position position="644"/>
    </location>
    <ligand>
        <name>Mg(2+)</name>
        <dbReference type="ChEBI" id="CHEBI:18420"/>
    </ligand>
</feature>
<evidence type="ECO:0000256" key="4">
    <source>
        <dbReference type="ARBA" id="ARBA00022475"/>
    </source>
</evidence>
<keyword evidence="19" id="KW-0393">Immunoglobulin domain</keyword>
<dbReference type="CTD" id="4593"/>
<evidence type="ECO:0000256" key="20">
    <source>
        <dbReference type="ARBA" id="ARBA00051243"/>
    </source>
</evidence>
<dbReference type="InterPro" id="IPR013783">
    <property type="entry name" value="Ig-like_fold"/>
</dbReference>
<proteinExistence type="predicted"/>
<dbReference type="PROSITE" id="PS50835">
    <property type="entry name" value="IG_LIKE"/>
    <property type="match status" value="3"/>
</dbReference>
<dbReference type="PRINTS" id="PR00109">
    <property type="entry name" value="TYRKINASE"/>
</dbReference>
<keyword evidence="5" id="KW-0597">Phosphoprotein</keyword>
<dbReference type="InterPro" id="IPR000719">
    <property type="entry name" value="Prot_kinase_dom"/>
</dbReference>
<dbReference type="SUPFAM" id="SSF48726">
    <property type="entry name" value="Immunoglobulin"/>
    <property type="match status" value="3"/>
</dbReference>
<dbReference type="Gene3D" id="3.30.200.20">
    <property type="entry name" value="Phosphorylase Kinase, domain 1"/>
    <property type="match status" value="1"/>
</dbReference>
<feature type="active site" description="Proton acceptor" evidence="21">
    <location>
        <position position="639"/>
    </location>
</feature>
<dbReference type="Gene3D" id="2.60.40.10">
    <property type="entry name" value="Immunoglobulins"/>
    <property type="match status" value="3"/>
</dbReference>
<gene>
    <name evidence="30" type="primary">MUSK</name>
</gene>
<dbReference type="CDD" id="cd20970">
    <property type="entry name" value="IgI_1_MuSK"/>
    <property type="match status" value="1"/>
</dbReference>
<dbReference type="FunFam" id="2.60.40.10:FF:000322">
    <property type="entry name" value="Muscle, skeletal receptor tyrosine protein kinase"/>
    <property type="match status" value="1"/>
</dbReference>
<evidence type="ECO:0000256" key="7">
    <source>
        <dbReference type="ARBA" id="ARBA00022692"/>
    </source>
</evidence>
<feature type="domain" description="Ig-like" evidence="28">
    <location>
        <begin position="121"/>
        <end position="205"/>
    </location>
</feature>
<dbReference type="InterPro" id="IPR011009">
    <property type="entry name" value="Kinase-like_dom_sf"/>
</dbReference>
<evidence type="ECO:0000256" key="19">
    <source>
        <dbReference type="ARBA" id="ARBA00023319"/>
    </source>
</evidence>
<evidence type="ECO:0000256" key="23">
    <source>
        <dbReference type="PIRSR" id="PIRSR000615-3"/>
    </source>
</evidence>
<evidence type="ECO:0000256" key="26">
    <source>
        <dbReference type="SAM" id="Phobius"/>
    </source>
</evidence>
<keyword evidence="7 26" id="KW-0812">Transmembrane</keyword>
<evidence type="ECO:0000256" key="5">
    <source>
        <dbReference type="ARBA" id="ARBA00022553"/>
    </source>
</evidence>
<dbReference type="InterPro" id="IPR020635">
    <property type="entry name" value="Tyr_kinase_cat_dom"/>
</dbReference>
<evidence type="ECO:0000256" key="6">
    <source>
        <dbReference type="ARBA" id="ARBA00022679"/>
    </source>
</evidence>
<keyword evidence="13 26" id="KW-1133">Transmembrane helix</keyword>
<dbReference type="AlphaFoldDB" id="A0A2U3VPH4"/>
<keyword evidence="6" id="KW-0808">Transferase</keyword>
<dbReference type="GO" id="GO:0017147">
    <property type="term" value="F:Wnt-protein binding"/>
    <property type="evidence" value="ECO:0007669"/>
    <property type="project" value="TreeGrafter"/>
</dbReference>
<dbReference type="InterPro" id="IPR007110">
    <property type="entry name" value="Ig-like_dom"/>
</dbReference>
<dbReference type="RefSeq" id="XP_004397045.1">
    <property type="nucleotide sequence ID" value="XM_004396988.1"/>
</dbReference>
<dbReference type="InterPro" id="IPR036179">
    <property type="entry name" value="Ig-like_dom_sf"/>
</dbReference>
<dbReference type="InterPro" id="IPR017441">
    <property type="entry name" value="Protein_kinase_ATP_BS"/>
</dbReference>
<dbReference type="Proteomes" id="UP000245340">
    <property type="component" value="Unplaced"/>
</dbReference>
<keyword evidence="23" id="KW-0479">Metal-binding</keyword>
<dbReference type="Pfam" id="PF13927">
    <property type="entry name" value="Ig_3"/>
    <property type="match status" value="1"/>
</dbReference>
<dbReference type="FunFam" id="1.10.510.10:FF:000176">
    <property type="entry name" value="Muscle, skeletal receptor tyrosine protein kinase"/>
    <property type="match status" value="1"/>
</dbReference>
<evidence type="ECO:0000256" key="9">
    <source>
        <dbReference type="ARBA" id="ARBA00022737"/>
    </source>
</evidence>
<evidence type="ECO:0000256" key="17">
    <source>
        <dbReference type="ARBA" id="ARBA00023170"/>
    </source>
</evidence>
<evidence type="ECO:0000256" key="10">
    <source>
        <dbReference type="ARBA" id="ARBA00022741"/>
    </source>
</evidence>
<evidence type="ECO:0000256" key="13">
    <source>
        <dbReference type="ARBA" id="ARBA00022989"/>
    </source>
</evidence>
<keyword evidence="8" id="KW-0732">Signal</keyword>
<evidence type="ECO:0000256" key="16">
    <source>
        <dbReference type="ARBA" id="ARBA00023157"/>
    </source>
</evidence>
<feature type="domain" description="Ig-like" evidence="28">
    <location>
        <begin position="28"/>
        <end position="116"/>
    </location>
</feature>
<feature type="binding site" evidence="22">
    <location>
        <begin position="570"/>
        <end position="576"/>
    </location>
    <ligand>
        <name>ATP</name>
        <dbReference type="ChEBI" id="CHEBI:30616"/>
    </ligand>
</feature>
<keyword evidence="10 22" id="KW-0547">Nucleotide-binding</keyword>
<dbReference type="Pfam" id="PF07714">
    <property type="entry name" value="PK_Tyr_Ser-Thr"/>
    <property type="match status" value="1"/>
</dbReference>
<evidence type="ECO:0000259" key="27">
    <source>
        <dbReference type="PROSITE" id="PS50011"/>
    </source>
</evidence>
<feature type="binding site" evidence="22">
    <location>
        <position position="643"/>
    </location>
    <ligand>
        <name>ATP</name>
        <dbReference type="ChEBI" id="CHEBI:30616"/>
    </ligand>
</feature>
<keyword evidence="12 22" id="KW-0067">ATP-binding</keyword>
<dbReference type="EC" id="2.7.10.1" evidence="2"/>
<dbReference type="SMART" id="SM00408">
    <property type="entry name" value="IGc2"/>
    <property type="match status" value="3"/>
</dbReference>
<dbReference type="InterPro" id="IPR003599">
    <property type="entry name" value="Ig_sub"/>
</dbReference>
<dbReference type="FunFam" id="2.60.40.10:FF:000409">
    <property type="entry name" value="Muscle, skeletal receptor tyrosine protein kinase"/>
    <property type="match status" value="1"/>
</dbReference>